<dbReference type="AlphaFoldDB" id="A0A6S6TT09"/>
<proteinExistence type="predicted"/>
<evidence type="ECO:0000259" key="1">
    <source>
        <dbReference type="SMART" id="SM00198"/>
    </source>
</evidence>
<dbReference type="PROSITE" id="PS51257">
    <property type="entry name" value="PROKAR_LIPOPROTEIN"/>
    <property type="match status" value="1"/>
</dbReference>
<dbReference type="PANTHER" id="PTHR10334">
    <property type="entry name" value="CYSTEINE-RICH SECRETORY PROTEIN-RELATED"/>
    <property type="match status" value="1"/>
</dbReference>
<dbReference type="InterPro" id="IPR018244">
    <property type="entry name" value="Allrgn_V5/Tpx1_CS"/>
</dbReference>
<dbReference type="Pfam" id="PF00188">
    <property type="entry name" value="CAP"/>
    <property type="match status" value="1"/>
</dbReference>
<accession>A0A6S6TT09</accession>
<sequence>MNILPIRNLRTKFVLAAILPIAGILLSGLSGCSTHDHGVNTNDPTIIYKTRGHLSPIKVNQRQIISTHNKFRAKYGLKRLSWSNELASYSQEWANTLKNNNACRMRHRPNNPYGENLSWASPVSWSDGKRSIQQLSSADVVNGWGNEDKFYNYQRNSCQQGQQCGHYTQMVWKDTTQVGCAVAICQDFSQVWVCNYNPPGNYIGKRPY</sequence>
<feature type="domain" description="SCP" evidence="1">
    <location>
        <begin position="59"/>
        <end position="204"/>
    </location>
</feature>
<dbReference type="PROSITE" id="PS01009">
    <property type="entry name" value="CRISP_1"/>
    <property type="match status" value="1"/>
</dbReference>
<dbReference type="SUPFAM" id="SSF55797">
    <property type="entry name" value="PR-1-like"/>
    <property type="match status" value="1"/>
</dbReference>
<dbReference type="InterPro" id="IPR001283">
    <property type="entry name" value="CRISP-related"/>
</dbReference>
<reference evidence="2" key="1">
    <citation type="submission" date="2020-01" db="EMBL/GenBank/DDBJ databases">
        <authorList>
            <person name="Meier V. D."/>
            <person name="Meier V D."/>
        </authorList>
    </citation>
    <scope>NUCLEOTIDE SEQUENCE</scope>
    <source>
        <strain evidence="2">HLG_WM_MAG_07</strain>
    </source>
</reference>
<gene>
    <name evidence="2" type="ORF">HELGO_WM6352</name>
</gene>
<dbReference type="PRINTS" id="PR00837">
    <property type="entry name" value="V5TPXLIKE"/>
</dbReference>
<dbReference type="Gene3D" id="3.40.33.10">
    <property type="entry name" value="CAP"/>
    <property type="match status" value="1"/>
</dbReference>
<organism evidence="2">
    <name type="scientific">uncultured Thiotrichaceae bacterium</name>
    <dbReference type="NCBI Taxonomy" id="298394"/>
    <lineage>
        <taxon>Bacteria</taxon>
        <taxon>Pseudomonadati</taxon>
        <taxon>Pseudomonadota</taxon>
        <taxon>Gammaproteobacteria</taxon>
        <taxon>Thiotrichales</taxon>
        <taxon>Thiotrichaceae</taxon>
        <taxon>environmental samples</taxon>
    </lineage>
</organism>
<protein>
    <submittedName>
        <fullName evidence="2">SCP-like extracellular</fullName>
    </submittedName>
</protein>
<dbReference type="InterPro" id="IPR035940">
    <property type="entry name" value="CAP_sf"/>
</dbReference>
<dbReference type="EMBL" id="CACVAY010000110">
    <property type="protein sequence ID" value="CAA6822465.1"/>
    <property type="molecule type" value="Genomic_DNA"/>
</dbReference>
<dbReference type="CDD" id="cd05381">
    <property type="entry name" value="CAP_PR-1"/>
    <property type="match status" value="1"/>
</dbReference>
<dbReference type="GO" id="GO:0005576">
    <property type="term" value="C:extracellular region"/>
    <property type="evidence" value="ECO:0007669"/>
    <property type="project" value="InterPro"/>
</dbReference>
<name>A0A6S6TT09_9GAMM</name>
<dbReference type="PRINTS" id="PR00838">
    <property type="entry name" value="V5ALLERGEN"/>
</dbReference>
<dbReference type="InterPro" id="IPR002413">
    <property type="entry name" value="V5_allergen-like"/>
</dbReference>
<evidence type="ECO:0000313" key="2">
    <source>
        <dbReference type="EMBL" id="CAA6822465.1"/>
    </source>
</evidence>
<dbReference type="InterPro" id="IPR014044">
    <property type="entry name" value="CAP_dom"/>
</dbReference>
<dbReference type="FunFam" id="3.40.33.10:FF:000004">
    <property type="entry name" value="CAP, cysteine-rich secretory protein, antigen 5"/>
    <property type="match status" value="1"/>
</dbReference>
<dbReference type="SMART" id="SM00198">
    <property type="entry name" value="SCP"/>
    <property type="match status" value="1"/>
</dbReference>